<protein>
    <recommendedName>
        <fullName evidence="4">KIAA0556</fullName>
    </recommendedName>
</protein>
<dbReference type="EMBL" id="JACASE010000008">
    <property type="protein sequence ID" value="KAF6440879.1"/>
    <property type="molecule type" value="Genomic_DNA"/>
</dbReference>
<feature type="compositionally biased region" description="Basic and acidic residues" evidence="1">
    <location>
        <begin position="322"/>
        <end position="337"/>
    </location>
</feature>
<accession>A0A7J8F0F9</accession>
<feature type="compositionally biased region" description="Acidic residues" evidence="1">
    <location>
        <begin position="216"/>
        <end position="234"/>
    </location>
</feature>
<feature type="region of interest" description="Disordered" evidence="1">
    <location>
        <begin position="142"/>
        <end position="184"/>
    </location>
</feature>
<keyword evidence="3" id="KW-1185">Reference proteome</keyword>
<evidence type="ECO:0000313" key="3">
    <source>
        <dbReference type="Proteomes" id="UP000593571"/>
    </source>
</evidence>
<gene>
    <name evidence="2" type="ORF">HJG63_007204</name>
</gene>
<sequence length="496" mass="55678">MVTDFDEKHDEYLILLQQRNRILKHLKTKDPMQLRLEHLEQGFSVYVNGANSELKTSPRKAVHSDFSRSASHAEGTHDCGRRTLFREAEEALRRSSRTAPSKVQRRGWHQKSVQIRTEAGPRLHIEPPLDYSEDFDSCGDVTAKAKDASGDRPQDSKSFTTPCDFNFSVQNTRGRPDTPSNMDKERILLTIQDVMELRKSLELSVSLQRKQKDCSSDEYDSIEEDVLSEPEPEDQVLVGHPRHDPPLSSEDSVQKDVSEDQETDGRPPQGPDTLVVLEFNPASKSNKKERNLSAKRKDNADVFIPSKPEPHLNPQLPTVIPDQERPCSRPGSRRERPLSATRKPVLETEDREEDASAVLKAIQVENEALQRAILSRKAEPCASPLQDPEGPPAKSWTSLLKEDESPELLPITVVTSLPPEPSRAAGGARAVSEAIDRIGLLGSRQQQKLLKVLQAIESDSAHLSQVASPTEEERLPPAEIHPSLLFSWHFNFLLPY</sequence>
<evidence type="ECO:0000313" key="2">
    <source>
        <dbReference type="EMBL" id="KAF6440879.1"/>
    </source>
</evidence>
<dbReference type="PANTHER" id="PTHR21534:SF0">
    <property type="entry name" value="KATANIN-INTERACTING PROTEIN"/>
    <property type="match status" value="1"/>
</dbReference>
<dbReference type="AlphaFoldDB" id="A0A7J8F0F9"/>
<evidence type="ECO:0000256" key="1">
    <source>
        <dbReference type="SAM" id="MobiDB-lite"/>
    </source>
</evidence>
<feature type="compositionally biased region" description="Basic and acidic residues" evidence="1">
    <location>
        <begin position="143"/>
        <end position="155"/>
    </location>
</feature>
<organism evidence="2 3">
    <name type="scientific">Rousettus aegyptiacus</name>
    <name type="common">Egyptian fruit bat</name>
    <name type="synonym">Pteropus aegyptiacus</name>
    <dbReference type="NCBI Taxonomy" id="9407"/>
    <lineage>
        <taxon>Eukaryota</taxon>
        <taxon>Metazoa</taxon>
        <taxon>Chordata</taxon>
        <taxon>Craniata</taxon>
        <taxon>Vertebrata</taxon>
        <taxon>Euteleostomi</taxon>
        <taxon>Mammalia</taxon>
        <taxon>Eutheria</taxon>
        <taxon>Laurasiatheria</taxon>
        <taxon>Chiroptera</taxon>
        <taxon>Yinpterochiroptera</taxon>
        <taxon>Pteropodoidea</taxon>
        <taxon>Pteropodidae</taxon>
        <taxon>Rousettinae</taxon>
        <taxon>Rousettus</taxon>
    </lineage>
</organism>
<feature type="region of interest" description="Disordered" evidence="1">
    <location>
        <begin position="91"/>
        <end position="112"/>
    </location>
</feature>
<feature type="compositionally biased region" description="Basic and acidic residues" evidence="1">
    <location>
        <begin position="286"/>
        <end position="300"/>
    </location>
</feature>
<feature type="compositionally biased region" description="Polar residues" evidence="1">
    <location>
        <begin position="156"/>
        <end position="181"/>
    </location>
</feature>
<dbReference type="Proteomes" id="UP000593571">
    <property type="component" value="Unassembled WGS sequence"/>
</dbReference>
<dbReference type="InterPro" id="IPR026704">
    <property type="entry name" value="KATNIP"/>
</dbReference>
<comment type="caution">
    <text evidence="2">The sequence shown here is derived from an EMBL/GenBank/DDBJ whole genome shotgun (WGS) entry which is preliminary data.</text>
</comment>
<evidence type="ECO:0008006" key="4">
    <source>
        <dbReference type="Google" id="ProtNLM"/>
    </source>
</evidence>
<name>A0A7J8F0F9_ROUAE</name>
<dbReference type="PANTHER" id="PTHR21534">
    <property type="entry name" value="KATANIN-INTERACTING PROTEIN"/>
    <property type="match status" value="1"/>
</dbReference>
<reference evidence="2 3" key="1">
    <citation type="journal article" date="2020" name="Nature">
        <title>Six reference-quality genomes reveal evolution of bat adaptations.</title>
        <authorList>
            <person name="Jebb D."/>
            <person name="Huang Z."/>
            <person name="Pippel M."/>
            <person name="Hughes G.M."/>
            <person name="Lavrichenko K."/>
            <person name="Devanna P."/>
            <person name="Winkler S."/>
            <person name="Jermiin L.S."/>
            <person name="Skirmuntt E.C."/>
            <person name="Katzourakis A."/>
            <person name="Burkitt-Gray L."/>
            <person name="Ray D.A."/>
            <person name="Sullivan K.A.M."/>
            <person name="Roscito J.G."/>
            <person name="Kirilenko B.M."/>
            <person name="Davalos L.M."/>
            <person name="Corthals A.P."/>
            <person name="Power M.L."/>
            <person name="Jones G."/>
            <person name="Ransome R.D."/>
            <person name="Dechmann D.K.N."/>
            <person name="Locatelli A.G."/>
            <person name="Puechmaille S.J."/>
            <person name="Fedrigo O."/>
            <person name="Jarvis E.D."/>
            <person name="Hiller M."/>
            <person name="Vernes S.C."/>
            <person name="Myers E.W."/>
            <person name="Teeling E.C."/>
        </authorList>
    </citation>
    <scope>NUCLEOTIDE SEQUENCE [LARGE SCALE GENOMIC DNA]</scope>
    <source>
        <strain evidence="2">MRouAeg1</strain>
        <tissue evidence="2">Muscle</tissue>
    </source>
</reference>
<feature type="region of interest" description="Disordered" evidence="1">
    <location>
        <begin position="205"/>
        <end position="352"/>
    </location>
</feature>
<proteinExistence type="predicted"/>